<gene>
    <name evidence="2" type="ORF">AB0I48_26310</name>
</gene>
<keyword evidence="3" id="KW-1185">Reference proteome</keyword>
<dbReference type="Proteomes" id="UP001551695">
    <property type="component" value="Unassembled WGS sequence"/>
</dbReference>
<feature type="transmembrane region" description="Helical" evidence="1">
    <location>
        <begin position="47"/>
        <end position="67"/>
    </location>
</feature>
<proteinExistence type="predicted"/>
<feature type="transmembrane region" description="Helical" evidence="1">
    <location>
        <begin position="163"/>
        <end position="185"/>
    </location>
</feature>
<dbReference type="RefSeq" id="WP_357787258.1">
    <property type="nucleotide sequence ID" value="NZ_JBFAKC010000013.1"/>
</dbReference>
<sequence>MDTSAARRTGPPWTDTVELRTVLRAASVSVRAPHAVRRVLPALRAHLAAAPASTAYAFTLFVTWWTLRGVGETVERRLILSASTNLYNMRHNPVQVLVASAFWTEGGFPWLTIAGFLLVMAAAERWLGTARWIALFATGHIGATLLTVTGIDHAIDRGLIPGRVAMAADVGTSYGFTAVLAAMAFRFRGAVRWTWACVVVTAAAAALWVGPTFTDYGHLCAAVIGVVVGVVASTLWRRVERVRARNTTGDTGISTEAGS</sequence>
<evidence type="ECO:0000256" key="1">
    <source>
        <dbReference type="SAM" id="Phobius"/>
    </source>
</evidence>
<feature type="transmembrane region" description="Helical" evidence="1">
    <location>
        <begin position="216"/>
        <end position="236"/>
    </location>
</feature>
<name>A0ABV3G097_9NOCA</name>
<feature type="transmembrane region" description="Helical" evidence="1">
    <location>
        <begin position="96"/>
        <end position="120"/>
    </location>
</feature>
<dbReference type="EMBL" id="JBFAKC010000013">
    <property type="protein sequence ID" value="MEV0711085.1"/>
    <property type="molecule type" value="Genomic_DNA"/>
</dbReference>
<accession>A0ABV3G097</accession>
<organism evidence="2 3">
    <name type="scientific">Nocardia aurea</name>
    <dbReference type="NCBI Taxonomy" id="2144174"/>
    <lineage>
        <taxon>Bacteria</taxon>
        <taxon>Bacillati</taxon>
        <taxon>Actinomycetota</taxon>
        <taxon>Actinomycetes</taxon>
        <taxon>Mycobacteriales</taxon>
        <taxon>Nocardiaceae</taxon>
        <taxon>Nocardia</taxon>
    </lineage>
</organism>
<keyword evidence="1" id="KW-0472">Membrane</keyword>
<reference evidence="2 3" key="1">
    <citation type="submission" date="2024-06" db="EMBL/GenBank/DDBJ databases">
        <title>The Natural Products Discovery Center: Release of the First 8490 Sequenced Strains for Exploring Actinobacteria Biosynthetic Diversity.</title>
        <authorList>
            <person name="Kalkreuter E."/>
            <person name="Kautsar S.A."/>
            <person name="Yang D."/>
            <person name="Bader C.D."/>
            <person name="Teijaro C.N."/>
            <person name="Fluegel L."/>
            <person name="Davis C.M."/>
            <person name="Simpson J.R."/>
            <person name="Lauterbach L."/>
            <person name="Steele A.D."/>
            <person name="Gui C."/>
            <person name="Meng S."/>
            <person name="Li G."/>
            <person name="Viehrig K."/>
            <person name="Ye F."/>
            <person name="Su P."/>
            <person name="Kiefer A.F."/>
            <person name="Nichols A."/>
            <person name="Cepeda A.J."/>
            <person name="Yan W."/>
            <person name="Fan B."/>
            <person name="Jiang Y."/>
            <person name="Adhikari A."/>
            <person name="Zheng C.-J."/>
            <person name="Schuster L."/>
            <person name="Cowan T.M."/>
            <person name="Smanski M.J."/>
            <person name="Chevrette M.G."/>
            <person name="De Carvalho L.P.S."/>
            <person name="Shen B."/>
        </authorList>
    </citation>
    <scope>NUCLEOTIDE SEQUENCE [LARGE SCALE GENOMIC DNA]</scope>
    <source>
        <strain evidence="2 3">NPDC050403</strain>
    </source>
</reference>
<keyword evidence="1" id="KW-1133">Transmembrane helix</keyword>
<protein>
    <submittedName>
        <fullName evidence="2">Rhomboid-like protein</fullName>
    </submittedName>
</protein>
<dbReference type="Pfam" id="PF20401">
    <property type="entry name" value="Rhomboid_2"/>
    <property type="match status" value="1"/>
</dbReference>
<evidence type="ECO:0000313" key="3">
    <source>
        <dbReference type="Proteomes" id="UP001551695"/>
    </source>
</evidence>
<feature type="transmembrane region" description="Helical" evidence="1">
    <location>
        <begin position="132"/>
        <end position="151"/>
    </location>
</feature>
<keyword evidence="1" id="KW-0812">Transmembrane</keyword>
<dbReference type="InterPro" id="IPR046862">
    <property type="entry name" value="Rhomboid_2"/>
</dbReference>
<feature type="transmembrane region" description="Helical" evidence="1">
    <location>
        <begin position="192"/>
        <end position="210"/>
    </location>
</feature>
<comment type="caution">
    <text evidence="2">The sequence shown here is derived from an EMBL/GenBank/DDBJ whole genome shotgun (WGS) entry which is preliminary data.</text>
</comment>
<evidence type="ECO:0000313" key="2">
    <source>
        <dbReference type="EMBL" id="MEV0711085.1"/>
    </source>
</evidence>